<protein>
    <recommendedName>
        <fullName evidence="5">Malate dehydrogenase</fullName>
    </recommendedName>
</protein>
<dbReference type="InterPro" id="IPR021851">
    <property type="entry name" value="DUF3455"/>
</dbReference>
<keyword evidence="4" id="KW-1185">Reference proteome</keyword>
<proteinExistence type="predicted"/>
<evidence type="ECO:0000313" key="3">
    <source>
        <dbReference type="EMBL" id="KAF2769134.1"/>
    </source>
</evidence>
<evidence type="ECO:0008006" key="5">
    <source>
        <dbReference type="Google" id="ProtNLM"/>
    </source>
</evidence>
<dbReference type="Proteomes" id="UP000799436">
    <property type="component" value="Unassembled WGS sequence"/>
</dbReference>
<dbReference type="EMBL" id="ML995837">
    <property type="protein sequence ID" value="KAF2769134.1"/>
    <property type="molecule type" value="Genomic_DNA"/>
</dbReference>
<evidence type="ECO:0000256" key="2">
    <source>
        <dbReference type="SAM" id="SignalP"/>
    </source>
</evidence>
<dbReference type="Pfam" id="PF11937">
    <property type="entry name" value="DUF3455"/>
    <property type="match status" value="1"/>
</dbReference>
<feature type="signal peptide" evidence="2">
    <location>
        <begin position="1"/>
        <end position="18"/>
    </location>
</feature>
<feature type="chain" id="PRO_5026161629" description="Malate dehydrogenase" evidence="2">
    <location>
        <begin position="19"/>
        <end position="262"/>
    </location>
</feature>
<name>A0A6G1LA84_9PEZI</name>
<reference evidence="3" key="1">
    <citation type="journal article" date="2020" name="Stud. Mycol.">
        <title>101 Dothideomycetes genomes: a test case for predicting lifestyles and emergence of pathogens.</title>
        <authorList>
            <person name="Haridas S."/>
            <person name="Albert R."/>
            <person name="Binder M."/>
            <person name="Bloem J."/>
            <person name="Labutti K."/>
            <person name="Salamov A."/>
            <person name="Andreopoulos B."/>
            <person name="Baker S."/>
            <person name="Barry K."/>
            <person name="Bills G."/>
            <person name="Bluhm B."/>
            <person name="Cannon C."/>
            <person name="Castanera R."/>
            <person name="Culley D."/>
            <person name="Daum C."/>
            <person name="Ezra D."/>
            <person name="Gonzalez J."/>
            <person name="Henrissat B."/>
            <person name="Kuo A."/>
            <person name="Liang C."/>
            <person name="Lipzen A."/>
            <person name="Lutzoni F."/>
            <person name="Magnuson J."/>
            <person name="Mondo S."/>
            <person name="Nolan M."/>
            <person name="Ohm R."/>
            <person name="Pangilinan J."/>
            <person name="Park H.-J."/>
            <person name="Ramirez L."/>
            <person name="Alfaro M."/>
            <person name="Sun H."/>
            <person name="Tritt A."/>
            <person name="Yoshinaga Y."/>
            <person name="Zwiers L.-H."/>
            <person name="Turgeon B."/>
            <person name="Goodwin S."/>
            <person name="Spatafora J."/>
            <person name="Crous P."/>
            <person name="Grigoriev I."/>
        </authorList>
    </citation>
    <scope>NUCLEOTIDE SEQUENCE</scope>
    <source>
        <strain evidence="3">CBS 116005</strain>
    </source>
</reference>
<dbReference type="PANTHER" id="PTHR35567">
    <property type="entry name" value="MALATE DEHYDROGENASE (AFU_ORTHOLOGUE AFUA_2G13800)"/>
    <property type="match status" value="1"/>
</dbReference>
<evidence type="ECO:0000313" key="4">
    <source>
        <dbReference type="Proteomes" id="UP000799436"/>
    </source>
</evidence>
<feature type="region of interest" description="Disordered" evidence="1">
    <location>
        <begin position="59"/>
        <end position="78"/>
    </location>
</feature>
<dbReference type="AlphaFoldDB" id="A0A6G1LA84"/>
<keyword evidence="2" id="KW-0732">Signal</keyword>
<dbReference type="OrthoDB" id="1859733at2759"/>
<feature type="compositionally biased region" description="Polar residues" evidence="1">
    <location>
        <begin position="60"/>
        <end position="71"/>
    </location>
</feature>
<organism evidence="3 4">
    <name type="scientific">Teratosphaeria nubilosa</name>
    <dbReference type="NCBI Taxonomy" id="161662"/>
    <lineage>
        <taxon>Eukaryota</taxon>
        <taxon>Fungi</taxon>
        <taxon>Dikarya</taxon>
        <taxon>Ascomycota</taxon>
        <taxon>Pezizomycotina</taxon>
        <taxon>Dothideomycetes</taxon>
        <taxon>Dothideomycetidae</taxon>
        <taxon>Mycosphaerellales</taxon>
        <taxon>Teratosphaeriaceae</taxon>
        <taxon>Teratosphaeria</taxon>
    </lineage>
</organism>
<evidence type="ECO:0000256" key="1">
    <source>
        <dbReference type="SAM" id="MobiDB-lite"/>
    </source>
</evidence>
<accession>A0A6G1LA84</accession>
<gene>
    <name evidence="3" type="ORF">EJ03DRAFT_327723</name>
</gene>
<dbReference type="PANTHER" id="PTHR35567:SF1">
    <property type="entry name" value="CONSERVED FUNGAL PROTEIN (AFU_ORTHOLOGUE AFUA_1G14230)"/>
    <property type="match status" value="1"/>
</dbReference>
<sequence length="262" mass="27807">MLFSRACAVLALASAVVAAPHKKVENRWWSDGSRNRPWWSPSASSSYLDFGRRTPGAGSNAPSCALSNAQMPTAPTSLPSPATGLALHHVAIGRGTQNYTCDLSNSTAIPVAIGANATLFNVSCIAADQPELLSKLPEIALNLPIPDTTDTNSPAYLDMSGHHFFTNLTTAYFDLDTSTNSYGQGAFKKVNSTNAPVDAMAGQDGQGNGAVAWLKLNTIDGKGEILQEVYRLNTAGGMQPKTCAGMAAEFEVEYAAEYWIWS</sequence>